<dbReference type="Proteomes" id="UP000543224">
    <property type="component" value="Unassembled WGS sequence"/>
</dbReference>
<evidence type="ECO:0000313" key="3">
    <source>
        <dbReference type="EMBL" id="GFP34902.1"/>
    </source>
</evidence>
<sequence length="261" mass="30340">MYRTISIKIKPTEEQHQLLLATMQAFTSCYNSCLDYGWNNKTTSKRKIHQATYYPLRQRTNLPADLVIQARQKASETLKSLYQRKKRGKKISKPVSKLCSVRYNYKSSKINFTDAIVSLSTLRGRLKIPIKVSAFHQQFSSGKYCSADLVYRQGKWYLNLVLEFPTPQLKSATDCLGLDLGVSRLAVTSEPKFYRSKHLHSLVARHQHLRSDLQSQRSKSARKKLKQISGYWQRLQRNVNHHISRQIVDSCPRDLPLPWRT</sequence>
<dbReference type="Proteomes" id="UP000576480">
    <property type="component" value="Unassembled WGS sequence"/>
</dbReference>
<accession>A0A6V8PQI1</accession>
<evidence type="ECO:0008006" key="7">
    <source>
        <dbReference type="Google" id="ProtNLM"/>
    </source>
</evidence>
<dbReference type="PROSITE" id="PS51257">
    <property type="entry name" value="PROKAR_LIPOPROTEIN"/>
    <property type="match status" value="1"/>
</dbReference>
<name>A0A6V8PQI1_9ACTN</name>
<dbReference type="Proteomes" id="UP000580051">
    <property type="component" value="Unassembled WGS sequence"/>
</dbReference>
<reference evidence="4 5" key="1">
    <citation type="journal article" date="2020" name="Front. Microbiol.">
        <title>Single-cell genomics of novel Actinobacteria with the Wood-Ljungdahl pathway discovered in a serpentinizing system.</title>
        <authorList>
            <person name="Merino N."/>
            <person name="Kawai M."/>
            <person name="Boyd E.S."/>
            <person name="Colman D.R."/>
            <person name="McGlynn S.E."/>
            <person name="Nealson K.H."/>
            <person name="Kurokawa K."/>
            <person name="Hongoh Y."/>
        </authorList>
    </citation>
    <scope>NUCLEOTIDE SEQUENCE [LARGE SCALE GENOMIC DNA]</scope>
    <source>
        <strain evidence="1 6">S06</strain>
        <strain evidence="2 4">S25</strain>
        <strain evidence="3 5">S43</strain>
    </source>
</reference>
<dbReference type="AlphaFoldDB" id="A0A6V8PQI1"/>
<evidence type="ECO:0000313" key="5">
    <source>
        <dbReference type="Proteomes" id="UP000576480"/>
    </source>
</evidence>
<dbReference type="EMBL" id="BLRX01000041">
    <property type="protein sequence ID" value="GFP25121.1"/>
    <property type="molecule type" value="Genomic_DNA"/>
</dbReference>
<organism evidence="3 5">
    <name type="scientific">Candidatus Hakubella thermalkaliphila</name>
    <dbReference type="NCBI Taxonomy" id="2754717"/>
    <lineage>
        <taxon>Bacteria</taxon>
        <taxon>Bacillati</taxon>
        <taxon>Actinomycetota</taxon>
        <taxon>Actinomycetota incertae sedis</taxon>
        <taxon>Candidatus Hakubellales</taxon>
        <taxon>Candidatus Hakubellaceae</taxon>
        <taxon>Candidatus Hakubella</taxon>
    </lineage>
</organism>
<gene>
    <name evidence="1" type="ORF">HKBW3S06_00470</name>
    <name evidence="2" type="ORF">HKBW3S25_00571</name>
    <name evidence="3" type="ORF">HKBW3S43_00694</name>
</gene>
<evidence type="ECO:0000313" key="1">
    <source>
        <dbReference type="EMBL" id="GFP21244.1"/>
    </source>
</evidence>
<protein>
    <recommendedName>
        <fullName evidence="7">Transposase</fullName>
    </recommendedName>
</protein>
<dbReference type="EMBL" id="BLSB01000031">
    <property type="protein sequence ID" value="GFP34902.1"/>
    <property type="molecule type" value="Genomic_DNA"/>
</dbReference>
<evidence type="ECO:0000313" key="6">
    <source>
        <dbReference type="Proteomes" id="UP000580051"/>
    </source>
</evidence>
<proteinExistence type="predicted"/>
<comment type="caution">
    <text evidence="3">The sequence shown here is derived from an EMBL/GenBank/DDBJ whole genome shotgun (WGS) entry which is preliminary data.</text>
</comment>
<evidence type="ECO:0000313" key="2">
    <source>
        <dbReference type="EMBL" id="GFP25121.1"/>
    </source>
</evidence>
<evidence type="ECO:0000313" key="4">
    <source>
        <dbReference type="Proteomes" id="UP000543224"/>
    </source>
</evidence>
<dbReference type="EMBL" id="BLRV01000028">
    <property type="protein sequence ID" value="GFP21244.1"/>
    <property type="molecule type" value="Genomic_DNA"/>
</dbReference>